<feature type="domain" description="Calcineurin-like phosphoesterase" evidence="9">
    <location>
        <begin position="36"/>
        <end position="282"/>
    </location>
</feature>
<dbReference type="Pfam" id="PF19272">
    <property type="entry name" value="ASMase_C"/>
    <property type="match status" value="1"/>
</dbReference>
<protein>
    <submittedName>
        <fullName evidence="12">Metallophos domain-containing protein</fullName>
    </submittedName>
</protein>
<dbReference type="PANTHER" id="PTHR10340:SF57">
    <property type="entry name" value="METALLOPHOS DOMAIN-CONTAINING PROTEIN"/>
    <property type="match status" value="1"/>
</dbReference>
<keyword evidence="7" id="KW-0472">Membrane</keyword>
<evidence type="ECO:0000259" key="9">
    <source>
        <dbReference type="Pfam" id="PF00149"/>
    </source>
</evidence>
<keyword evidence="4" id="KW-0378">Hydrolase</keyword>
<proteinExistence type="inferred from homology"/>
<feature type="signal peptide" evidence="8">
    <location>
        <begin position="1"/>
        <end position="24"/>
    </location>
</feature>
<reference evidence="11" key="1">
    <citation type="submission" date="2013-12" db="EMBL/GenBank/DDBJ databases">
        <authorList>
            <person name="Aslett M."/>
        </authorList>
    </citation>
    <scope>NUCLEOTIDE SEQUENCE [LARGE SCALE GENOMIC DNA]</scope>
    <source>
        <strain evidence="11">Lindley</strain>
    </source>
</reference>
<keyword evidence="7" id="KW-1133">Transmembrane helix</keyword>
<feature type="region of interest" description="Disordered" evidence="6">
    <location>
        <begin position="54"/>
        <end position="80"/>
    </location>
</feature>
<reference evidence="12" key="3">
    <citation type="submission" date="2016-06" db="UniProtKB">
        <authorList>
            <consortium name="WormBaseParasite"/>
        </authorList>
    </citation>
    <scope>IDENTIFICATION</scope>
</reference>
<comment type="similarity">
    <text evidence="2">Belongs to the acid sphingomyelinase family.</text>
</comment>
<keyword evidence="7" id="KW-0812">Transmembrane</keyword>
<dbReference type="AlphaFoldDB" id="A0A183C3L3"/>
<dbReference type="PANTHER" id="PTHR10340">
    <property type="entry name" value="SPHINGOMYELIN PHOSPHODIESTERASE"/>
    <property type="match status" value="1"/>
</dbReference>
<keyword evidence="5" id="KW-0325">Glycoprotein</keyword>
<feature type="chain" id="PRO_5008147015" evidence="8">
    <location>
        <begin position="25"/>
        <end position="474"/>
    </location>
</feature>
<reference evidence="11" key="2">
    <citation type="submission" date="2014-05" db="EMBL/GenBank/DDBJ databases">
        <title>The genome and life-stage specific transcriptomes of Globodera pallida elucidate key aspects of plant parasitism by a cyst nematode.</title>
        <authorList>
            <person name="Cotton J.A."/>
            <person name="Lilley C.J."/>
            <person name="Jones L.M."/>
            <person name="Kikuchi T."/>
            <person name="Reid A.J."/>
            <person name="Thorpe P."/>
            <person name="Tsai I.J."/>
            <person name="Beasley H."/>
            <person name="Blok V."/>
            <person name="Cock P.J.A."/>
            <person name="Van den Akker S.E."/>
            <person name="Holroyd N."/>
            <person name="Hunt M."/>
            <person name="Mantelin S."/>
            <person name="Naghra H."/>
            <person name="Pain A."/>
            <person name="Palomares-Rius J.E."/>
            <person name="Zarowiecki M."/>
            <person name="Berriman M."/>
            <person name="Jones J.T."/>
            <person name="Urwin P.E."/>
        </authorList>
    </citation>
    <scope>NUCLEOTIDE SEQUENCE [LARGE SCALE GENOMIC DNA]</scope>
    <source>
        <strain evidence="11">Lindley</strain>
    </source>
</reference>
<evidence type="ECO:0000259" key="10">
    <source>
        <dbReference type="Pfam" id="PF19272"/>
    </source>
</evidence>
<comment type="subcellular location">
    <subcellularLocation>
        <location evidence="1">Secreted</location>
    </subcellularLocation>
</comment>
<dbReference type="WBParaSite" id="GPLIN_000745700">
    <property type="protein sequence ID" value="GPLIN_000745700"/>
    <property type="gene ID" value="GPLIN_000745700"/>
</dbReference>
<sequence length="474" mass="54761">MSCCYLWVILKILLIFLLLTNVSGQSKYEERRAMGKFLLFTDFHIDDQYDRHGDPSKMCHRNATNGTDQQTTRASSPGPFGSRTCDPPLALIDFMLKEAQKKLPDPDYIIWTGDNAAHDKYDESRLLSTLESANSAILQHFPGIIVVPVVGNHESVPGNDFADDEGNNNYAGIFERWKDWIGESAKKTFLRGGYYLFRSPLDNSVFIILNTNFYYVGNKEVKRNNSFAHIIAHIPIGAYEMYSVKNEDWKPEMSGRYNRRLYDIFVAYSPWIRWMLFGHLHTDTFRILKAPDGTPVQRMFLNPAVTPLFNLNNPAFRIFEYNPKNMDIDDVKTFYVELETLNENGAEMTEAKLEYSHREAYGIDGPLSAKTLNELLERMKQNETIFDQYFNYSSVQWMTRKLNETERASHLCVLEYVDYDQLEQCIRHNQKNNITLLYVSILAVVVLAVGIGLVAVFLICCYSRKNVGKIRFFC</sequence>
<dbReference type="GO" id="GO:0008081">
    <property type="term" value="F:phosphoric diester hydrolase activity"/>
    <property type="evidence" value="ECO:0007669"/>
    <property type="project" value="TreeGrafter"/>
</dbReference>
<feature type="compositionally biased region" description="Polar residues" evidence="6">
    <location>
        <begin position="62"/>
        <end position="75"/>
    </location>
</feature>
<accession>A0A183C3L3</accession>
<feature type="domain" description="Sphingomyelin phosphodiesterase C-terminal" evidence="10">
    <location>
        <begin position="295"/>
        <end position="430"/>
    </location>
</feature>
<organism evidence="11 12">
    <name type="scientific">Globodera pallida</name>
    <name type="common">Potato cyst nematode worm</name>
    <name type="synonym">Heterodera pallida</name>
    <dbReference type="NCBI Taxonomy" id="36090"/>
    <lineage>
        <taxon>Eukaryota</taxon>
        <taxon>Metazoa</taxon>
        <taxon>Ecdysozoa</taxon>
        <taxon>Nematoda</taxon>
        <taxon>Chromadorea</taxon>
        <taxon>Rhabditida</taxon>
        <taxon>Tylenchina</taxon>
        <taxon>Tylenchomorpha</taxon>
        <taxon>Tylenchoidea</taxon>
        <taxon>Heteroderidae</taxon>
        <taxon>Heteroderinae</taxon>
        <taxon>Globodera</taxon>
    </lineage>
</organism>
<dbReference type="Proteomes" id="UP000050741">
    <property type="component" value="Unassembled WGS sequence"/>
</dbReference>
<feature type="transmembrane region" description="Helical" evidence="7">
    <location>
        <begin position="436"/>
        <end position="462"/>
    </location>
</feature>
<evidence type="ECO:0000256" key="1">
    <source>
        <dbReference type="ARBA" id="ARBA00004613"/>
    </source>
</evidence>
<evidence type="ECO:0000256" key="2">
    <source>
        <dbReference type="ARBA" id="ARBA00008234"/>
    </source>
</evidence>
<dbReference type="GO" id="GO:0005615">
    <property type="term" value="C:extracellular space"/>
    <property type="evidence" value="ECO:0007669"/>
    <property type="project" value="TreeGrafter"/>
</dbReference>
<keyword evidence="3" id="KW-0964">Secreted</keyword>
<dbReference type="Gene3D" id="3.60.21.10">
    <property type="match status" value="1"/>
</dbReference>
<keyword evidence="11" id="KW-1185">Reference proteome</keyword>
<evidence type="ECO:0000256" key="7">
    <source>
        <dbReference type="SAM" id="Phobius"/>
    </source>
</evidence>
<evidence type="ECO:0000313" key="11">
    <source>
        <dbReference type="Proteomes" id="UP000050741"/>
    </source>
</evidence>
<dbReference type="Pfam" id="PF00149">
    <property type="entry name" value="Metallophos"/>
    <property type="match status" value="1"/>
</dbReference>
<dbReference type="InterPro" id="IPR045473">
    <property type="entry name" value="ASM_C"/>
</dbReference>
<evidence type="ECO:0000256" key="5">
    <source>
        <dbReference type="ARBA" id="ARBA00023180"/>
    </source>
</evidence>
<keyword evidence="8" id="KW-0732">Signal</keyword>
<evidence type="ECO:0000256" key="8">
    <source>
        <dbReference type="SAM" id="SignalP"/>
    </source>
</evidence>
<name>A0A183C3L3_GLOPA</name>
<dbReference type="InterPro" id="IPR004843">
    <property type="entry name" value="Calcineurin-like_PHP"/>
</dbReference>
<dbReference type="SUPFAM" id="SSF56300">
    <property type="entry name" value="Metallo-dependent phosphatases"/>
    <property type="match status" value="1"/>
</dbReference>
<evidence type="ECO:0000313" key="12">
    <source>
        <dbReference type="WBParaSite" id="GPLIN_000745700"/>
    </source>
</evidence>
<dbReference type="InterPro" id="IPR029052">
    <property type="entry name" value="Metallo-depent_PP-like"/>
</dbReference>
<evidence type="ECO:0000256" key="3">
    <source>
        <dbReference type="ARBA" id="ARBA00022525"/>
    </source>
</evidence>
<evidence type="ECO:0000256" key="6">
    <source>
        <dbReference type="SAM" id="MobiDB-lite"/>
    </source>
</evidence>
<evidence type="ECO:0000256" key="4">
    <source>
        <dbReference type="ARBA" id="ARBA00022801"/>
    </source>
</evidence>